<name>A0A6N7RRN8_9ACTN</name>
<feature type="domain" description="Glycosyltransferase 2-like" evidence="1">
    <location>
        <begin position="14"/>
        <end position="163"/>
    </location>
</feature>
<proteinExistence type="predicted"/>
<protein>
    <submittedName>
        <fullName evidence="2">Glycosyltransferase</fullName>
    </submittedName>
</protein>
<keyword evidence="2" id="KW-0808">Transferase</keyword>
<evidence type="ECO:0000313" key="3">
    <source>
        <dbReference type="Proteomes" id="UP000438093"/>
    </source>
</evidence>
<keyword evidence="3" id="KW-1185">Reference proteome</keyword>
<dbReference type="Pfam" id="PF00535">
    <property type="entry name" value="Glycos_transf_2"/>
    <property type="match status" value="1"/>
</dbReference>
<dbReference type="AlphaFoldDB" id="A0A6N7RRN8"/>
<dbReference type="CDD" id="cd00761">
    <property type="entry name" value="Glyco_tranf_GTA_type"/>
    <property type="match status" value="1"/>
</dbReference>
<accession>A0A6N7RRN8</accession>
<comment type="caution">
    <text evidence="2">The sequence shown here is derived from an EMBL/GenBank/DDBJ whole genome shotgun (WGS) entry which is preliminary data.</text>
</comment>
<dbReference type="InterPro" id="IPR001173">
    <property type="entry name" value="Glyco_trans_2-like"/>
</dbReference>
<dbReference type="InterPro" id="IPR029044">
    <property type="entry name" value="Nucleotide-diphossugar_trans"/>
</dbReference>
<evidence type="ECO:0000259" key="1">
    <source>
        <dbReference type="Pfam" id="PF00535"/>
    </source>
</evidence>
<dbReference type="Gene3D" id="3.90.550.10">
    <property type="entry name" value="Spore Coat Polysaccharide Biosynthesis Protein SpsA, Chain A"/>
    <property type="match status" value="1"/>
</dbReference>
<dbReference type="Proteomes" id="UP000438093">
    <property type="component" value="Unassembled WGS sequence"/>
</dbReference>
<dbReference type="PANTHER" id="PTHR22916:SF3">
    <property type="entry name" value="UDP-GLCNAC:BETAGAL BETA-1,3-N-ACETYLGLUCOSAMINYLTRANSFERASE-LIKE PROTEIN 1"/>
    <property type="match status" value="1"/>
</dbReference>
<organism evidence="2 3">
    <name type="scientific">Eggerthella guodeyinii</name>
    <dbReference type="NCBI Taxonomy" id="2690837"/>
    <lineage>
        <taxon>Bacteria</taxon>
        <taxon>Bacillati</taxon>
        <taxon>Actinomycetota</taxon>
        <taxon>Coriobacteriia</taxon>
        <taxon>Eggerthellales</taxon>
        <taxon>Eggerthellaceae</taxon>
        <taxon>Eggerthella</taxon>
    </lineage>
</organism>
<dbReference type="EMBL" id="VTFY01000013">
    <property type="protein sequence ID" value="MRX83652.1"/>
    <property type="molecule type" value="Genomic_DNA"/>
</dbReference>
<dbReference type="SUPFAM" id="SSF53448">
    <property type="entry name" value="Nucleotide-diphospho-sugar transferases"/>
    <property type="match status" value="1"/>
</dbReference>
<gene>
    <name evidence="2" type="ORF">GJG86_14305</name>
</gene>
<sequence length="374" mass="42951">MRSLGMYPENQLVSIIVPIFNAEPYLEQCLDSVLAQTHRELDIICLNDGSTDGSLAIMQAYADRDERVRVIDKQNQGYGATCNRGLEEAHGTWISIVEPDDWIEPGMYADMLAFAATLDGPVDIVKTPYWRIWMPDTPEQRKLNCSYRKRIKPSRQPFAIGDAAHLLTHHPSIWSAIYRKEFLDDRDIRFREYPGAGWADNPFLVETLCQTEHIAYLDKPYYCYREETLEKSKSFALNNTLLPLERWNDMMDVLENLGMRDEAVLRAHNSRGFTYLSGIIEEVPLTRSDVREAATRMFERMDANLVLSDAEISPGCKRMFADLRSMPEPRISSLPYSWGLVKQGLYNLKNVGPSFTWYAMKSYFAKKGSREGKA</sequence>
<reference evidence="3" key="1">
    <citation type="submission" date="2019-08" db="EMBL/GenBank/DDBJ databases">
        <title>Arthrobacter sp. nov., isolated from plateau pika and Tibetan wild ass.</title>
        <authorList>
            <person name="Ge Y."/>
        </authorList>
    </citation>
    <scope>NUCLEOTIDE SEQUENCE [LARGE SCALE GENOMIC DNA]</scope>
    <source>
        <strain evidence="3">HF-4214</strain>
    </source>
</reference>
<dbReference type="PANTHER" id="PTHR22916">
    <property type="entry name" value="GLYCOSYLTRANSFERASE"/>
    <property type="match status" value="1"/>
</dbReference>
<dbReference type="GO" id="GO:0016758">
    <property type="term" value="F:hexosyltransferase activity"/>
    <property type="evidence" value="ECO:0007669"/>
    <property type="project" value="UniProtKB-ARBA"/>
</dbReference>
<evidence type="ECO:0000313" key="2">
    <source>
        <dbReference type="EMBL" id="MRX83652.1"/>
    </source>
</evidence>